<feature type="transmembrane region" description="Helical" evidence="1">
    <location>
        <begin position="143"/>
        <end position="164"/>
    </location>
</feature>
<comment type="caution">
    <text evidence="2">The sequence shown here is derived from an EMBL/GenBank/DDBJ whole genome shotgun (WGS) entry which is preliminary data.</text>
</comment>
<reference evidence="2" key="1">
    <citation type="submission" date="2021-01" db="EMBL/GenBank/DDBJ databases">
        <authorList>
            <consortium name="Genoscope - CEA"/>
            <person name="William W."/>
        </authorList>
    </citation>
    <scope>NUCLEOTIDE SEQUENCE</scope>
</reference>
<feature type="transmembrane region" description="Helical" evidence="1">
    <location>
        <begin position="65"/>
        <end position="87"/>
    </location>
</feature>
<organism evidence="2 3">
    <name type="scientific">Paramecium sonneborni</name>
    <dbReference type="NCBI Taxonomy" id="65129"/>
    <lineage>
        <taxon>Eukaryota</taxon>
        <taxon>Sar</taxon>
        <taxon>Alveolata</taxon>
        <taxon>Ciliophora</taxon>
        <taxon>Intramacronucleata</taxon>
        <taxon>Oligohymenophorea</taxon>
        <taxon>Peniculida</taxon>
        <taxon>Parameciidae</taxon>
        <taxon>Paramecium</taxon>
    </lineage>
</organism>
<feature type="transmembrane region" description="Helical" evidence="1">
    <location>
        <begin position="25"/>
        <end position="45"/>
    </location>
</feature>
<keyword evidence="3" id="KW-1185">Reference proteome</keyword>
<dbReference type="AlphaFoldDB" id="A0A8S1MYD7"/>
<protein>
    <submittedName>
        <fullName evidence="2">Uncharacterized protein</fullName>
    </submittedName>
</protein>
<dbReference type="EMBL" id="CAJJDN010000047">
    <property type="protein sequence ID" value="CAD8084559.1"/>
    <property type="molecule type" value="Genomic_DNA"/>
</dbReference>
<gene>
    <name evidence="2" type="ORF">PSON_ATCC_30995.1.T0470047</name>
</gene>
<evidence type="ECO:0000313" key="2">
    <source>
        <dbReference type="EMBL" id="CAD8084559.1"/>
    </source>
</evidence>
<keyword evidence="1" id="KW-0812">Transmembrane</keyword>
<dbReference type="OrthoDB" id="289831at2759"/>
<dbReference type="Proteomes" id="UP000692954">
    <property type="component" value="Unassembled WGS sequence"/>
</dbReference>
<evidence type="ECO:0000256" key="1">
    <source>
        <dbReference type="SAM" id="Phobius"/>
    </source>
</evidence>
<evidence type="ECO:0000313" key="3">
    <source>
        <dbReference type="Proteomes" id="UP000692954"/>
    </source>
</evidence>
<proteinExistence type="predicted"/>
<keyword evidence="1" id="KW-1133">Transmembrane helix</keyword>
<feature type="transmembrane region" description="Helical" evidence="1">
    <location>
        <begin position="99"/>
        <end position="119"/>
    </location>
</feature>
<keyword evidence="1" id="KW-0472">Membrane</keyword>
<name>A0A8S1MYD7_9CILI</name>
<sequence>MNNNNSVVQFEIDHPISRLVRFERVFQRTSICILIAYVLTSIYYTMNFSYSIYYMSKLGCQKIRILYLLNIISDILFWAATAILYLAIKYTSIRRFHKYNYTVYALIIIRLAYAFNLLIMEEGLTEEDATDCKFTSHEKIKKILFYLVENLFYVMTVGTVHYLISILTNIKEQPKDLLTNDVKESLII</sequence>
<accession>A0A8S1MYD7</accession>